<evidence type="ECO:0000259" key="2">
    <source>
        <dbReference type="Pfam" id="PF13847"/>
    </source>
</evidence>
<feature type="compositionally biased region" description="Polar residues" evidence="1">
    <location>
        <begin position="536"/>
        <end position="550"/>
    </location>
</feature>
<feature type="compositionally biased region" description="Polar residues" evidence="1">
    <location>
        <begin position="343"/>
        <end position="367"/>
    </location>
</feature>
<dbReference type="CDD" id="cd02440">
    <property type="entry name" value="AdoMet_MTases"/>
    <property type="match status" value="1"/>
</dbReference>
<feature type="region of interest" description="Disordered" evidence="1">
    <location>
        <begin position="318"/>
        <end position="372"/>
    </location>
</feature>
<evidence type="ECO:0000256" key="1">
    <source>
        <dbReference type="SAM" id="MobiDB-lite"/>
    </source>
</evidence>
<feature type="region of interest" description="Disordered" evidence="1">
    <location>
        <begin position="228"/>
        <end position="264"/>
    </location>
</feature>
<gene>
    <name evidence="3" type="ORF">SYNPS1DRAFT_26606</name>
</gene>
<feature type="compositionally biased region" description="Low complexity" evidence="1">
    <location>
        <begin position="43"/>
        <end position="54"/>
    </location>
</feature>
<evidence type="ECO:0000313" key="4">
    <source>
        <dbReference type="Proteomes" id="UP000278143"/>
    </source>
</evidence>
<dbReference type="OrthoDB" id="2013972at2759"/>
<dbReference type="EMBL" id="KZ989156">
    <property type="protein sequence ID" value="RKP27761.1"/>
    <property type="molecule type" value="Genomic_DNA"/>
</dbReference>
<dbReference type="InterPro" id="IPR029063">
    <property type="entry name" value="SAM-dependent_MTases_sf"/>
</dbReference>
<feature type="compositionally biased region" description="Polar residues" evidence="1">
    <location>
        <begin position="254"/>
        <end position="264"/>
    </location>
</feature>
<dbReference type="InterPro" id="IPR025714">
    <property type="entry name" value="Methyltranfer_dom"/>
</dbReference>
<feature type="region of interest" description="Disordered" evidence="1">
    <location>
        <begin position="1"/>
        <end position="95"/>
    </location>
</feature>
<name>A0A4P9Z796_9FUNG</name>
<accession>A0A4P9Z796</accession>
<dbReference type="Gene3D" id="3.40.50.150">
    <property type="entry name" value="Vaccinia Virus protein VP39"/>
    <property type="match status" value="1"/>
</dbReference>
<feature type="compositionally biased region" description="Basic and acidic residues" evidence="1">
    <location>
        <begin position="242"/>
        <end position="252"/>
    </location>
</feature>
<organism evidence="3 4">
    <name type="scientific">Syncephalis pseudoplumigaleata</name>
    <dbReference type="NCBI Taxonomy" id="1712513"/>
    <lineage>
        <taxon>Eukaryota</taxon>
        <taxon>Fungi</taxon>
        <taxon>Fungi incertae sedis</taxon>
        <taxon>Zoopagomycota</taxon>
        <taxon>Zoopagomycotina</taxon>
        <taxon>Zoopagomycetes</taxon>
        <taxon>Zoopagales</taxon>
        <taxon>Piptocephalidaceae</taxon>
        <taxon>Syncephalis</taxon>
    </lineage>
</organism>
<feature type="compositionally biased region" description="Low complexity" evidence="1">
    <location>
        <begin position="331"/>
        <end position="341"/>
    </location>
</feature>
<feature type="region of interest" description="Disordered" evidence="1">
    <location>
        <begin position="536"/>
        <end position="576"/>
    </location>
</feature>
<keyword evidence="4" id="KW-1185">Reference proteome</keyword>
<protein>
    <recommendedName>
        <fullName evidence="2">Methyltransferase domain-containing protein</fullName>
    </recommendedName>
</protein>
<feature type="domain" description="Methyltransferase" evidence="2">
    <location>
        <begin position="146"/>
        <end position="213"/>
    </location>
</feature>
<feature type="compositionally biased region" description="Polar residues" evidence="1">
    <location>
        <begin position="32"/>
        <end position="42"/>
    </location>
</feature>
<sequence length="664" mass="72355">MGSQLSKLKNANGLVVTHRPMRRSDRCRSSSNDTTQTQPDVYSSSAARTTTTATNVTRSLKIRNKWRHRSDTMPESAPLPHDKSQHSSHRLSQVTARTSITDPDGALRRFSTPVELAEADRFDQQHYFLQQVTGLTMHVPIEQPRKCLDLATGTGIWVLEASSQFPNCEFLGVDVNSRSLPRDLMPSNCRFEQVDITKHLPFASDSFDYIRHHWLPISTAPMKDALRLQQQQQQHYHHRHGSDHSAGVERKLSRGSTAAARQQPSDDWELHLNRCYNVCAPSGWLELMGTDAYIHNGSFVAHRFNGWMSCVEQKRRARLRRQSGIKEKRGSSSNSTSTKFSGITDSSTWPAFSTPATTPSIGSSVASTPIARSPQPTALPLSSIAIASSELPSAAGPAAHASATESSAASRLALQMLEGGWRDVRHRSWCVPLGGADALGVASWRYIASLVASRRAELLEIIREEIQKNEANLAALAAANAQRPVVHASPELTPLKASASFDTAITTPKAAAIARRMSNLPSSINTQNMPLATATETASPLAMTPTSITENSRNSNSSNGDDRSSGDPSILQALPPTPFTSLTTAAAASKAAPGSSVKSVMHMSVAFMERARSRLLGSDGSSAIHEVAEQELNRVMHALEQEIIACQAYIVLTVIIGRKRPREM</sequence>
<dbReference type="Pfam" id="PF13847">
    <property type="entry name" value="Methyltransf_31"/>
    <property type="match status" value="1"/>
</dbReference>
<dbReference type="Proteomes" id="UP000278143">
    <property type="component" value="Unassembled WGS sequence"/>
</dbReference>
<evidence type="ECO:0000313" key="3">
    <source>
        <dbReference type="EMBL" id="RKP27761.1"/>
    </source>
</evidence>
<reference evidence="4" key="1">
    <citation type="journal article" date="2018" name="Nat. Microbiol.">
        <title>Leveraging single-cell genomics to expand the fungal tree of life.</title>
        <authorList>
            <person name="Ahrendt S.R."/>
            <person name="Quandt C.A."/>
            <person name="Ciobanu D."/>
            <person name="Clum A."/>
            <person name="Salamov A."/>
            <person name="Andreopoulos B."/>
            <person name="Cheng J.F."/>
            <person name="Woyke T."/>
            <person name="Pelin A."/>
            <person name="Henrissat B."/>
            <person name="Reynolds N.K."/>
            <person name="Benny G.L."/>
            <person name="Smith M.E."/>
            <person name="James T.Y."/>
            <person name="Grigoriev I.V."/>
        </authorList>
    </citation>
    <scope>NUCLEOTIDE SEQUENCE [LARGE SCALE GENOMIC DNA]</scope>
    <source>
        <strain evidence="4">Benny S71-1</strain>
    </source>
</reference>
<proteinExistence type="predicted"/>
<dbReference type="AlphaFoldDB" id="A0A4P9Z796"/>
<dbReference type="SUPFAM" id="SSF53335">
    <property type="entry name" value="S-adenosyl-L-methionine-dependent methyltransferases"/>
    <property type="match status" value="1"/>
</dbReference>